<dbReference type="Proteomes" id="UP001497453">
    <property type="component" value="Chromosome 4"/>
</dbReference>
<evidence type="ECO:0008006" key="13">
    <source>
        <dbReference type="Google" id="ProtNLM"/>
    </source>
</evidence>
<evidence type="ECO:0000313" key="12">
    <source>
        <dbReference type="Proteomes" id="UP001497453"/>
    </source>
</evidence>
<evidence type="ECO:0000256" key="4">
    <source>
        <dbReference type="ARBA" id="ARBA00022692"/>
    </source>
</evidence>
<comment type="subcellular location">
    <subcellularLocation>
        <location evidence="1">Membrane</location>
        <topology evidence="1">Multi-pass membrane protein</topology>
    </subcellularLocation>
</comment>
<evidence type="ECO:0000256" key="10">
    <source>
        <dbReference type="SAM" id="Phobius"/>
    </source>
</evidence>
<dbReference type="PANTHER" id="PTHR43829">
    <property type="entry name" value="AQUAPORIN OR AQUAGLYCEROPORIN RELATED"/>
    <property type="match status" value="1"/>
</dbReference>
<dbReference type="Pfam" id="PF00230">
    <property type="entry name" value="MIP"/>
    <property type="match status" value="1"/>
</dbReference>
<feature type="transmembrane region" description="Helical" evidence="10">
    <location>
        <begin position="271"/>
        <end position="290"/>
    </location>
</feature>
<proteinExistence type="inferred from homology"/>
<evidence type="ECO:0000256" key="6">
    <source>
        <dbReference type="ARBA" id="ARBA00022989"/>
    </source>
</evidence>
<keyword evidence="12" id="KW-1185">Reference proteome</keyword>
<dbReference type="PROSITE" id="PS00221">
    <property type="entry name" value="MIP"/>
    <property type="match status" value="1"/>
</dbReference>
<evidence type="ECO:0000256" key="7">
    <source>
        <dbReference type="ARBA" id="ARBA00023136"/>
    </source>
</evidence>
<protein>
    <recommendedName>
        <fullName evidence="13">Aquaporin-like protein</fullName>
    </recommendedName>
</protein>
<evidence type="ECO:0000256" key="5">
    <source>
        <dbReference type="ARBA" id="ARBA00022737"/>
    </source>
</evidence>
<dbReference type="Gene3D" id="1.20.1080.10">
    <property type="entry name" value="Glycerol uptake facilitator protein"/>
    <property type="match status" value="1"/>
</dbReference>
<dbReference type="InterPro" id="IPR023271">
    <property type="entry name" value="Aquaporin-like"/>
</dbReference>
<evidence type="ECO:0000256" key="9">
    <source>
        <dbReference type="SAM" id="MobiDB-lite"/>
    </source>
</evidence>
<reference evidence="12" key="1">
    <citation type="submission" date="2024-04" db="EMBL/GenBank/DDBJ databases">
        <authorList>
            <person name="Shaw F."/>
            <person name="Minotto A."/>
        </authorList>
    </citation>
    <scope>NUCLEOTIDE SEQUENCE [LARGE SCALE GENOMIC DNA]</scope>
</reference>
<dbReference type="SUPFAM" id="SSF81338">
    <property type="entry name" value="Aquaporin-like"/>
    <property type="match status" value="1"/>
</dbReference>
<feature type="transmembrane region" description="Helical" evidence="10">
    <location>
        <begin position="127"/>
        <end position="147"/>
    </location>
</feature>
<feature type="transmembrane region" description="Helical" evidence="10">
    <location>
        <begin position="81"/>
        <end position="100"/>
    </location>
</feature>
<dbReference type="PRINTS" id="PR00783">
    <property type="entry name" value="MINTRINSICP"/>
</dbReference>
<feature type="transmembrane region" description="Helical" evidence="10">
    <location>
        <begin position="219"/>
        <end position="239"/>
    </location>
</feature>
<dbReference type="InterPro" id="IPR022357">
    <property type="entry name" value="MIP_CS"/>
</dbReference>
<evidence type="ECO:0000256" key="1">
    <source>
        <dbReference type="ARBA" id="ARBA00004141"/>
    </source>
</evidence>
<evidence type="ECO:0000313" key="11">
    <source>
        <dbReference type="EMBL" id="CAL1708130.1"/>
    </source>
</evidence>
<dbReference type="InterPro" id="IPR000425">
    <property type="entry name" value="MIP"/>
</dbReference>
<gene>
    <name evidence="11" type="ORF">GFSPODELE1_LOCUS6704</name>
</gene>
<keyword evidence="4 8" id="KW-0812">Transmembrane</keyword>
<feature type="transmembrane region" description="Helical" evidence="10">
    <location>
        <begin position="193"/>
        <end position="212"/>
    </location>
</feature>
<keyword evidence="5" id="KW-0677">Repeat</keyword>
<keyword evidence="3 8" id="KW-0813">Transport</keyword>
<accession>A0ABP1DJX5</accession>
<sequence length="351" mass="37578">MPGRRKMPAEYTHYTGLAGSSMQAQTVMTRTRAFEKVRHHQAHWFVECVAEFSGVFLYVFAGGGSTAASVCGNILGQSLSSVFQIGAAYAIGIVLALIICSSTSGGHFNPAVTISFVLFKKFPSLKAVRYVVAQILGGYIACLLIYAQYQQLISLAEATLEAAGELETVNFTPNGPAGIFAFYVLPETNLGQAFLNEFVCDFLLGVTIWACLDPTNFMATPVSAPFIVALTYGLMVWSYSPVGVAANSARDIGGRLAAISLWGLKAGSGRYAALVALTNIPATILGGLFYEFIFTDSSRVITPSHVDYLTALQIHAEQENQDAIPHPRGPQASTTEIGTEGKTHVVTIQQV</sequence>
<evidence type="ECO:0000256" key="2">
    <source>
        <dbReference type="ARBA" id="ARBA00006175"/>
    </source>
</evidence>
<organism evidence="11 12">
    <name type="scientific">Somion occarium</name>
    <dbReference type="NCBI Taxonomy" id="3059160"/>
    <lineage>
        <taxon>Eukaryota</taxon>
        <taxon>Fungi</taxon>
        <taxon>Dikarya</taxon>
        <taxon>Basidiomycota</taxon>
        <taxon>Agaricomycotina</taxon>
        <taxon>Agaricomycetes</taxon>
        <taxon>Polyporales</taxon>
        <taxon>Cerrenaceae</taxon>
        <taxon>Somion</taxon>
    </lineage>
</organism>
<dbReference type="EMBL" id="OZ037947">
    <property type="protein sequence ID" value="CAL1708130.1"/>
    <property type="molecule type" value="Genomic_DNA"/>
</dbReference>
<dbReference type="PANTHER" id="PTHR43829:SF14">
    <property type="entry name" value="AQUAPORIN 3"/>
    <property type="match status" value="1"/>
</dbReference>
<evidence type="ECO:0000256" key="8">
    <source>
        <dbReference type="RuleBase" id="RU000477"/>
    </source>
</evidence>
<evidence type="ECO:0000256" key="3">
    <source>
        <dbReference type="ARBA" id="ARBA00022448"/>
    </source>
</evidence>
<comment type="similarity">
    <text evidence="2 8">Belongs to the MIP/aquaporin (TC 1.A.8) family.</text>
</comment>
<dbReference type="InterPro" id="IPR050363">
    <property type="entry name" value="MIP/Aquaporin"/>
</dbReference>
<feature type="region of interest" description="Disordered" evidence="9">
    <location>
        <begin position="320"/>
        <end position="342"/>
    </location>
</feature>
<keyword evidence="6 10" id="KW-1133">Transmembrane helix</keyword>
<name>A0ABP1DJX5_9APHY</name>
<keyword evidence="7 10" id="KW-0472">Membrane</keyword>